<dbReference type="GO" id="GO:0008658">
    <property type="term" value="F:penicillin binding"/>
    <property type="evidence" value="ECO:0007669"/>
    <property type="project" value="InterPro"/>
</dbReference>
<keyword evidence="5" id="KW-0378">Hydrolase</keyword>
<evidence type="ECO:0000256" key="6">
    <source>
        <dbReference type="ARBA" id="ARBA00023251"/>
    </source>
</evidence>
<dbReference type="InterPro" id="IPR012338">
    <property type="entry name" value="Beta-lactam/transpept-like"/>
</dbReference>
<name>A0A2G6K951_9ACTN</name>
<dbReference type="GO" id="GO:0005886">
    <property type="term" value="C:plasma membrane"/>
    <property type="evidence" value="ECO:0007669"/>
    <property type="project" value="TreeGrafter"/>
</dbReference>
<dbReference type="PANTHER" id="PTHR30627:SF6">
    <property type="entry name" value="BETA-LACTAMASE YBXI-RELATED"/>
    <property type="match status" value="1"/>
</dbReference>
<keyword evidence="4" id="KW-0732">Signal</keyword>
<dbReference type="GO" id="GO:0046677">
    <property type="term" value="P:response to antibiotic"/>
    <property type="evidence" value="ECO:0007669"/>
    <property type="project" value="UniProtKB-KW"/>
</dbReference>
<dbReference type="GO" id="GO:0008800">
    <property type="term" value="F:beta-lactamase activity"/>
    <property type="evidence" value="ECO:0007669"/>
    <property type="project" value="UniProtKB-EC"/>
</dbReference>
<evidence type="ECO:0000259" key="7">
    <source>
        <dbReference type="Pfam" id="PF00905"/>
    </source>
</evidence>
<comment type="caution">
    <text evidence="8">The sequence shown here is derived from an EMBL/GenBank/DDBJ whole genome shotgun (WGS) entry which is preliminary data.</text>
</comment>
<dbReference type="GO" id="GO:0071555">
    <property type="term" value="P:cell wall organization"/>
    <property type="evidence" value="ECO:0007669"/>
    <property type="project" value="TreeGrafter"/>
</dbReference>
<dbReference type="Pfam" id="PF00905">
    <property type="entry name" value="Transpeptidase"/>
    <property type="match status" value="1"/>
</dbReference>
<dbReference type="PANTHER" id="PTHR30627">
    <property type="entry name" value="PEPTIDOGLYCAN D,D-TRANSPEPTIDASE"/>
    <property type="match status" value="1"/>
</dbReference>
<dbReference type="EC" id="3.5.2.6" evidence="3"/>
<dbReference type="SUPFAM" id="SSF56601">
    <property type="entry name" value="beta-lactamase/transpeptidase-like"/>
    <property type="match status" value="1"/>
</dbReference>
<dbReference type="AlphaFoldDB" id="A0A2G6K951"/>
<keyword evidence="6" id="KW-0046">Antibiotic resistance</keyword>
<evidence type="ECO:0000256" key="1">
    <source>
        <dbReference type="ARBA" id="ARBA00001526"/>
    </source>
</evidence>
<evidence type="ECO:0000256" key="2">
    <source>
        <dbReference type="ARBA" id="ARBA00007898"/>
    </source>
</evidence>
<comment type="similarity">
    <text evidence="2">Belongs to the class-D beta-lactamase family.</text>
</comment>
<evidence type="ECO:0000256" key="5">
    <source>
        <dbReference type="ARBA" id="ARBA00022801"/>
    </source>
</evidence>
<evidence type="ECO:0000313" key="9">
    <source>
        <dbReference type="Proteomes" id="UP000230914"/>
    </source>
</evidence>
<proteinExistence type="inferred from homology"/>
<evidence type="ECO:0000256" key="3">
    <source>
        <dbReference type="ARBA" id="ARBA00012865"/>
    </source>
</evidence>
<organism evidence="8 9">
    <name type="scientific">Ilumatobacter coccineus</name>
    <dbReference type="NCBI Taxonomy" id="467094"/>
    <lineage>
        <taxon>Bacteria</taxon>
        <taxon>Bacillati</taxon>
        <taxon>Actinomycetota</taxon>
        <taxon>Acidimicrobiia</taxon>
        <taxon>Acidimicrobiales</taxon>
        <taxon>Ilumatobacteraceae</taxon>
        <taxon>Ilumatobacter</taxon>
    </lineage>
</organism>
<evidence type="ECO:0000256" key="4">
    <source>
        <dbReference type="ARBA" id="ARBA00022729"/>
    </source>
</evidence>
<dbReference type="InterPro" id="IPR050515">
    <property type="entry name" value="Beta-lactam/transpept"/>
</dbReference>
<dbReference type="Proteomes" id="UP000230914">
    <property type="component" value="Unassembled WGS sequence"/>
</dbReference>
<dbReference type="InterPro" id="IPR001460">
    <property type="entry name" value="PCN-bd_Tpept"/>
</dbReference>
<gene>
    <name evidence="8" type="ORF">CSA55_03925</name>
</gene>
<protein>
    <recommendedName>
        <fullName evidence="3">beta-lactamase</fullName>
        <ecNumber evidence="3">3.5.2.6</ecNumber>
    </recommendedName>
</protein>
<feature type="domain" description="Penicillin-binding protein transpeptidase" evidence="7">
    <location>
        <begin position="35"/>
        <end position="184"/>
    </location>
</feature>
<evidence type="ECO:0000313" key="8">
    <source>
        <dbReference type="EMBL" id="PIE32228.1"/>
    </source>
</evidence>
<accession>A0A2G6K951</accession>
<dbReference type="Gene3D" id="3.40.710.10">
    <property type="entry name" value="DD-peptidase/beta-lactamase superfamily"/>
    <property type="match status" value="1"/>
</dbReference>
<dbReference type="EMBL" id="PDSL01000052">
    <property type="protein sequence ID" value="PIE32228.1"/>
    <property type="molecule type" value="Genomic_DNA"/>
</dbReference>
<sequence length="272" mass="28397">MSLRSDPVQFPQRAALKREYARRGVISEDQGRGYFVADNVQFAIGQGLLSATPIQLATGYAALANGGQVLQPRVLKAIWEPGVPDLTSGLADLSAAALIGDQPTTTVIRDVPMGDWIRQPIVRGLRRVVAGPGANGYSTTAQGLFSHYPRSAIQIAGKTGTAQGAGNYPWNDSSVFVGFAVDTGTLGADIENPYVVAAYLEKAGFGAQAAGPVVKCVFMALSDKVTLDPVEVSDPLDLDATVAAPEMTMPSTACWDGRNGSAVVRSFGGGPN</sequence>
<reference evidence="8 9" key="1">
    <citation type="submission" date="2017-10" db="EMBL/GenBank/DDBJ databases">
        <title>Novel microbial diversity and functional potential in the marine mammal oral microbiome.</title>
        <authorList>
            <person name="Dudek N.K."/>
            <person name="Sun C.L."/>
            <person name="Burstein D."/>
            <person name="Kantor R.S."/>
            <person name="Aliaga Goltsman D.S."/>
            <person name="Bik E.M."/>
            <person name="Thomas B.C."/>
            <person name="Banfield J.F."/>
            <person name="Relman D.A."/>
        </authorList>
    </citation>
    <scope>NUCLEOTIDE SEQUENCE [LARGE SCALE GENOMIC DNA]</scope>
    <source>
        <strain evidence="8">DOLJORAL78_61_10</strain>
    </source>
</reference>
<comment type="catalytic activity">
    <reaction evidence="1">
        <text>a beta-lactam + H2O = a substituted beta-amino acid</text>
        <dbReference type="Rhea" id="RHEA:20401"/>
        <dbReference type="ChEBI" id="CHEBI:15377"/>
        <dbReference type="ChEBI" id="CHEBI:35627"/>
        <dbReference type="ChEBI" id="CHEBI:140347"/>
        <dbReference type="EC" id="3.5.2.6"/>
    </reaction>
</comment>